<comment type="caution">
    <text evidence="2">The sequence shown here is derived from an EMBL/GenBank/DDBJ whole genome shotgun (WGS) entry which is preliminary data.</text>
</comment>
<dbReference type="PANTHER" id="PTHR16165:SF5">
    <property type="entry name" value="NXPE FAMILY MEMBER 3"/>
    <property type="match status" value="1"/>
</dbReference>
<protein>
    <submittedName>
        <fullName evidence="2">Gelation factor</fullName>
    </submittedName>
</protein>
<feature type="repeat" description="Filamin" evidence="1">
    <location>
        <begin position="123"/>
        <end position="186"/>
    </location>
</feature>
<evidence type="ECO:0000256" key="1">
    <source>
        <dbReference type="PROSITE-ProRule" id="PRU00087"/>
    </source>
</evidence>
<dbReference type="InterPro" id="IPR014756">
    <property type="entry name" value="Ig_E-set"/>
</dbReference>
<dbReference type="SUPFAM" id="SSF81296">
    <property type="entry name" value="E set domains"/>
    <property type="match status" value="1"/>
</dbReference>
<organism evidence="2 3">
    <name type="scientific">Acropora cervicornis</name>
    <name type="common">Staghorn coral</name>
    <dbReference type="NCBI Taxonomy" id="6130"/>
    <lineage>
        <taxon>Eukaryota</taxon>
        <taxon>Metazoa</taxon>
        <taxon>Cnidaria</taxon>
        <taxon>Anthozoa</taxon>
        <taxon>Hexacorallia</taxon>
        <taxon>Scleractinia</taxon>
        <taxon>Astrocoeniina</taxon>
        <taxon>Acroporidae</taxon>
        <taxon>Acropora</taxon>
    </lineage>
</organism>
<dbReference type="InterPro" id="IPR001298">
    <property type="entry name" value="Filamin/ABP280_rpt"/>
</dbReference>
<dbReference type="InterPro" id="IPR017868">
    <property type="entry name" value="Filamin/ABP280_repeat-like"/>
</dbReference>
<reference evidence="2" key="1">
    <citation type="journal article" date="2023" name="G3 (Bethesda)">
        <title>Whole genome assembly and annotation of the endangered Caribbean coral Acropora cervicornis.</title>
        <authorList>
            <person name="Selwyn J.D."/>
            <person name="Vollmer S.V."/>
        </authorList>
    </citation>
    <scope>NUCLEOTIDE SEQUENCE</scope>
    <source>
        <strain evidence="2">K2</strain>
    </source>
</reference>
<dbReference type="AlphaFoldDB" id="A0AAD9QUL7"/>
<dbReference type="Pfam" id="PF00630">
    <property type="entry name" value="Filamin"/>
    <property type="match status" value="1"/>
</dbReference>
<dbReference type="InterPro" id="IPR013783">
    <property type="entry name" value="Ig-like_fold"/>
</dbReference>
<dbReference type="EMBL" id="JARQWQ010000014">
    <property type="protein sequence ID" value="KAK2567385.1"/>
    <property type="molecule type" value="Genomic_DNA"/>
</dbReference>
<dbReference type="Gene3D" id="2.60.40.10">
    <property type="entry name" value="Immunoglobulins"/>
    <property type="match status" value="1"/>
</dbReference>
<proteinExistence type="predicted"/>
<name>A0AAD9QUL7_ACRCE</name>
<evidence type="ECO:0000313" key="2">
    <source>
        <dbReference type="EMBL" id="KAK2567385.1"/>
    </source>
</evidence>
<gene>
    <name evidence="2" type="ORF">P5673_008189</name>
</gene>
<sequence>MILQKLARWTCMTLTRKTTPLIALCIVGYLYWMRNSREDFVTPPRISSQVELARIRNNTRDNALYADFFEAWCLVKQMRRDWRRILRPCAGSMAWGDHIGYHHMSNRTDASKSYLVRWDVRPAGQFSRFDIQSVTRDNLDKRIGGDSWRVHIRGPASLSPTVIDHNNGKYQVTFLALEPGKYEVEVVLEYSQCDGYKDPPKDWFIKGNAQGRYQPASTLPRSERPFLLKHLWGGAPFEIFIPTSTEQLFHKAIKRFGSVNLPCGMQCSNMWDGNGRWVNETWRPYLGEELQASHGTTSRKPNTLWIYGDSVGDFFYKSIIRQPLCKKTFKKCNSTYNWVYKIPDRNLTWARLQNDDKDFSLQRVLSEIFEVISQPSMIDNSVLILNLGLHYVHTINFTTYQRLIDKTIRMLTEKFKTNKKSWSFSAKLIWKTTTAIYMEKYGDPRTNARHSTSIRFLTYQRVLLFNAYAMHAMCRAGIDVLDVFPISDAYPGGTGLLRKPYDAVHYKGHVFQPVVKLLQTYFGGPGR</sequence>
<evidence type="ECO:0000313" key="3">
    <source>
        <dbReference type="Proteomes" id="UP001249851"/>
    </source>
</evidence>
<dbReference type="Gene3D" id="3.40.50.1110">
    <property type="entry name" value="SGNH hydrolase"/>
    <property type="match status" value="1"/>
</dbReference>
<dbReference type="PROSITE" id="PS50194">
    <property type="entry name" value="FILAMIN_REPEAT"/>
    <property type="match status" value="1"/>
</dbReference>
<keyword evidence="3" id="KW-1185">Reference proteome</keyword>
<reference evidence="2" key="2">
    <citation type="journal article" date="2023" name="Science">
        <title>Genomic signatures of disease resistance in endangered staghorn corals.</title>
        <authorList>
            <person name="Vollmer S.V."/>
            <person name="Selwyn J.D."/>
            <person name="Despard B.A."/>
            <person name="Roesel C.L."/>
        </authorList>
    </citation>
    <scope>NUCLEOTIDE SEQUENCE</scope>
    <source>
        <strain evidence="2">K2</strain>
    </source>
</reference>
<dbReference type="Proteomes" id="UP001249851">
    <property type="component" value="Unassembled WGS sequence"/>
</dbReference>
<dbReference type="SMART" id="SM00557">
    <property type="entry name" value="IG_FLMN"/>
    <property type="match status" value="1"/>
</dbReference>
<dbReference type="InterPro" id="IPR036514">
    <property type="entry name" value="SGNH_hydro_sf"/>
</dbReference>
<accession>A0AAD9QUL7</accession>
<dbReference type="PANTHER" id="PTHR16165">
    <property type="entry name" value="NXPE FAMILY MEMBER"/>
    <property type="match status" value="1"/>
</dbReference>